<evidence type="ECO:0000313" key="2">
    <source>
        <dbReference type="Proteomes" id="UP001185012"/>
    </source>
</evidence>
<dbReference type="Proteomes" id="UP001185012">
    <property type="component" value="Unassembled WGS sequence"/>
</dbReference>
<accession>A0ABU1IQ28</accession>
<dbReference type="EMBL" id="JAVDQG010000006">
    <property type="protein sequence ID" value="MDR6226875.1"/>
    <property type="molecule type" value="Genomic_DNA"/>
</dbReference>
<gene>
    <name evidence="1" type="ORF">JOE21_002885</name>
</gene>
<proteinExistence type="predicted"/>
<evidence type="ECO:0000313" key="1">
    <source>
        <dbReference type="EMBL" id="MDR6226875.1"/>
    </source>
</evidence>
<keyword evidence="2" id="KW-1185">Reference proteome</keyword>
<reference evidence="1 2" key="1">
    <citation type="submission" date="2023-07" db="EMBL/GenBank/DDBJ databases">
        <title>Genomic Encyclopedia of Type Strains, Phase IV (KMG-IV): sequencing the most valuable type-strain genomes for metagenomic binning, comparative biology and taxonomic classification.</title>
        <authorList>
            <person name="Goeker M."/>
        </authorList>
    </citation>
    <scope>NUCLEOTIDE SEQUENCE [LARGE SCALE GENOMIC DNA]</scope>
    <source>
        <strain evidence="1 2">DSM 45903</strain>
    </source>
</reference>
<name>A0ABU1IQ28_9BACL</name>
<sequence length="48" mass="5059">MMSVSRLALSLVVFGLTLTLFFGDISSTNLQSPTLSNIITTASEPGRA</sequence>
<organism evidence="1 2">
    <name type="scientific">Desmospora profundinema</name>
    <dbReference type="NCBI Taxonomy" id="1571184"/>
    <lineage>
        <taxon>Bacteria</taxon>
        <taxon>Bacillati</taxon>
        <taxon>Bacillota</taxon>
        <taxon>Bacilli</taxon>
        <taxon>Bacillales</taxon>
        <taxon>Thermoactinomycetaceae</taxon>
        <taxon>Desmospora</taxon>
    </lineage>
</organism>
<comment type="caution">
    <text evidence="1">The sequence shown here is derived from an EMBL/GenBank/DDBJ whole genome shotgun (WGS) entry which is preliminary data.</text>
</comment>
<protein>
    <submittedName>
        <fullName evidence="1">Uncharacterized protein</fullName>
    </submittedName>
</protein>